<reference evidence="1 2" key="1">
    <citation type="submission" date="2018-01" db="EMBL/GenBank/DDBJ databases">
        <title>Whole genome sequencing of Histamine producing bacteria.</title>
        <authorList>
            <person name="Butler K."/>
        </authorList>
    </citation>
    <scope>NUCLEOTIDE SEQUENCE [LARGE SCALE GENOMIC DNA]</scope>
    <source>
        <strain evidence="1 2">JCM 12947</strain>
    </source>
</reference>
<dbReference type="EMBL" id="PYMJ01000042">
    <property type="protein sequence ID" value="PSU44765.1"/>
    <property type="molecule type" value="Genomic_DNA"/>
</dbReference>
<proteinExistence type="predicted"/>
<organism evidence="1 2">
    <name type="scientific">Photobacterium frigidiphilum</name>
    <dbReference type="NCBI Taxonomy" id="264736"/>
    <lineage>
        <taxon>Bacteria</taxon>
        <taxon>Pseudomonadati</taxon>
        <taxon>Pseudomonadota</taxon>
        <taxon>Gammaproteobacteria</taxon>
        <taxon>Vibrionales</taxon>
        <taxon>Vibrionaceae</taxon>
        <taxon>Photobacterium</taxon>
    </lineage>
</organism>
<dbReference type="OrthoDB" id="5924396at2"/>
<keyword evidence="2" id="KW-1185">Reference proteome</keyword>
<protein>
    <submittedName>
        <fullName evidence="1">Uncharacterized protein</fullName>
    </submittedName>
</protein>
<accession>A0A2T3J7N2</accession>
<dbReference type="Proteomes" id="UP000240987">
    <property type="component" value="Unassembled WGS sequence"/>
</dbReference>
<sequence length="149" mass="16910">MSQTEEICNPELAEEFIARIFATLYESWPVRIGLDAQKITGIDYDVELLCGIPSVPVPREWSICSELFNWLKDEGYIKTDGFRGNVWTLGRTQLTHKAIEVLKKVPDPLNPEKKRSLIDAIVDSTKDSGKQVRNQVIKLAMTSLYQAIN</sequence>
<gene>
    <name evidence="1" type="ORF">C9J12_25545</name>
</gene>
<dbReference type="RefSeq" id="WP_107245280.1">
    <property type="nucleotide sequence ID" value="NZ_PYMJ01000042.1"/>
</dbReference>
<evidence type="ECO:0000313" key="1">
    <source>
        <dbReference type="EMBL" id="PSU44765.1"/>
    </source>
</evidence>
<name>A0A2T3J7N2_9GAMM</name>
<evidence type="ECO:0000313" key="2">
    <source>
        <dbReference type="Proteomes" id="UP000240987"/>
    </source>
</evidence>
<comment type="caution">
    <text evidence="1">The sequence shown here is derived from an EMBL/GenBank/DDBJ whole genome shotgun (WGS) entry which is preliminary data.</text>
</comment>
<dbReference type="AlphaFoldDB" id="A0A2T3J7N2"/>